<keyword evidence="15" id="KW-1185">Reference proteome</keyword>
<dbReference type="Pfam" id="PF00001">
    <property type="entry name" value="7tm_1"/>
    <property type="match status" value="1"/>
</dbReference>
<keyword evidence="7 11" id="KW-0675">Receptor</keyword>
<dbReference type="AlphaFoldDB" id="A0A6G0YYU1"/>
<evidence type="ECO:0000256" key="7">
    <source>
        <dbReference type="ARBA" id="ARBA00023170"/>
    </source>
</evidence>
<dbReference type="InterPro" id="IPR050125">
    <property type="entry name" value="GPCR_opsins"/>
</dbReference>
<feature type="domain" description="G-protein coupled receptors family 1 profile" evidence="13">
    <location>
        <begin position="33"/>
        <end position="341"/>
    </location>
</feature>
<dbReference type="Gene3D" id="1.20.1070.10">
    <property type="entry name" value="Rhodopsin 7-helix transmembrane proteins"/>
    <property type="match status" value="1"/>
</dbReference>
<evidence type="ECO:0000256" key="4">
    <source>
        <dbReference type="ARBA" id="ARBA00022989"/>
    </source>
</evidence>
<comment type="caution">
    <text evidence="14">The sequence shown here is derived from an EMBL/GenBank/DDBJ whole genome shotgun (WGS) entry which is preliminary data.</text>
</comment>
<feature type="non-terminal residue" evidence="14">
    <location>
        <position position="449"/>
    </location>
</feature>
<dbReference type="GO" id="GO:0004930">
    <property type="term" value="F:G protein-coupled receptor activity"/>
    <property type="evidence" value="ECO:0007669"/>
    <property type="project" value="UniProtKB-KW"/>
</dbReference>
<keyword evidence="5 11" id="KW-0297">G-protein coupled receptor</keyword>
<dbReference type="EMBL" id="VUJU01001956">
    <property type="protein sequence ID" value="KAF0763140.1"/>
    <property type="molecule type" value="Genomic_DNA"/>
</dbReference>
<evidence type="ECO:0000259" key="13">
    <source>
        <dbReference type="PROSITE" id="PS50262"/>
    </source>
</evidence>
<dbReference type="GO" id="GO:0016020">
    <property type="term" value="C:membrane"/>
    <property type="evidence" value="ECO:0007669"/>
    <property type="project" value="UniProtKB-SubCell"/>
</dbReference>
<keyword evidence="10" id="KW-0716">Sensory transduction</keyword>
<evidence type="ECO:0000256" key="1">
    <source>
        <dbReference type="ARBA" id="ARBA00004141"/>
    </source>
</evidence>
<evidence type="ECO:0000313" key="14">
    <source>
        <dbReference type="EMBL" id="KAF0763140.1"/>
    </source>
</evidence>
<keyword evidence="4 12" id="KW-1133">Transmembrane helix</keyword>
<organism evidence="14 15">
    <name type="scientific">Aphis craccivora</name>
    <name type="common">Cowpea aphid</name>
    <dbReference type="NCBI Taxonomy" id="307492"/>
    <lineage>
        <taxon>Eukaryota</taxon>
        <taxon>Metazoa</taxon>
        <taxon>Ecdysozoa</taxon>
        <taxon>Arthropoda</taxon>
        <taxon>Hexapoda</taxon>
        <taxon>Insecta</taxon>
        <taxon>Pterygota</taxon>
        <taxon>Neoptera</taxon>
        <taxon>Paraneoptera</taxon>
        <taxon>Hemiptera</taxon>
        <taxon>Sternorrhyncha</taxon>
        <taxon>Aphidomorpha</taxon>
        <taxon>Aphidoidea</taxon>
        <taxon>Aphididae</taxon>
        <taxon>Aphidini</taxon>
        <taxon>Aphis</taxon>
        <taxon>Aphis</taxon>
    </lineage>
</organism>
<evidence type="ECO:0000256" key="3">
    <source>
        <dbReference type="ARBA" id="ARBA00022692"/>
    </source>
</evidence>
<evidence type="ECO:0000256" key="6">
    <source>
        <dbReference type="ARBA" id="ARBA00023136"/>
    </source>
</evidence>
<evidence type="ECO:0000256" key="11">
    <source>
        <dbReference type="RuleBase" id="RU000688"/>
    </source>
</evidence>
<feature type="transmembrane region" description="Helical" evidence="12">
    <location>
        <begin position="178"/>
        <end position="199"/>
    </location>
</feature>
<evidence type="ECO:0000256" key="10">
    <source>
        <dbReference type="ARBA" id="ARBA00023305"/>
    </source>
</evidence>
<comment type="similarity">
    <text evidence="2 11">Belongs to the G-protein coupled receptor 1 family.</text>
</comment>
<dbReference type="OrthoDB" id="2101615at2759"/>
<evidence type="ECO:0000256" key="5">
    <source>
        <dbReference type="ARBA" id="ARBA00023040"/>
    </source>
</evidence>
<evidence type="ECO:0000256" key="9">
    <source>
        <dbReference type="ARBA" id="ARBA00023224"/>
    </source>
</evidence>
<dbReference type="Proteomes" id="UP000478052">
    <property type="component" value="Unassembled WGS sequence"/>
</dbReference>
<name>A0A6G0YYU1_APHCR</name>
<keyword evidence="10" id="KW-0844">Vision</keyword>
<dbReference type="PANTHER" id="PTHR24240">
    <property type="entry name" value="OPSIN"/>
    <property type="match status" value="1"/>
</dbReference>
<keyword evidence="6 12" id="KW-0472">Membrane</keyword>
<dbReference type="GO" id="GO:0007601">
    <property type="term" value="P:visual perception"/>
    <property type="evidence" value="ECO:0007669"/>
    <property type="project" value="UniProtKB-KW"/>
</dbReference>
<feature type="transmembrane region" description="Helical" evidence="12">
    <location>
        <begin position="90"/>
        <end position="112"/>
    </location>
</feature>
<keyword evidence="8" id="KW-0325">Glycoprotein</keyword>
<reference evidence="14 15" key="1">
    <citation type="submission" date="2019-08" db="EMBL/GenBank/DDBJ databases">
        <title>Whole genome of Aphis craccivora.</title>
        <authorList>
            <person name="Voronova N.V."/>
            <person name="Shulinski R.S."/>
            <person name="Bandarenka Y.V."/>
            <person name="Zhorov D.G."/>
            <person name="Warner D."/>
        </authorList>
    </citation>
    <scope>NUCLEOTIDE SEQUENCE [LARGE SCALE GENOMIC DNA]</scope>
    <source>
        <strain evidence="14">180601</strain>
        <tissue evidence="14">Whole Body</tissue>
    </source>
</reference>
<dbReference type="PROSITE" id="PS50262">
    <property type="entry name" value="G_PROTEIN_RECEP_F1_2"/>
    <property type="match status" value="1"/>
</dbReference>
<dbReference type="InterPro" id="IPR017452">
    <property type="entry name" value="GPCR_Rhodpsn_7TM"/>
</dbReference>
<evidence type="ECO:0000313" key="15">
    <source>
        <dbReference type="Proteomes" id="UP000478052"/>
    </source>
</evidence>
<dbReference type="CDD" id="cd14969">
    <property type="entry name" value="7tmA_Opsins_type2_animals"/>
    <property type="match status" value="1"/>
</dbReference>
<sequence>MNGEYAQPQHISDAIYLGAAIVLSIIGIVGFLFNTCVIFIMIRDPRLWTPQNVIIFNLATSDLAVSVLGNPVTLAAAITKGWIFGQTICVIYGFFMALFGIASITTLTVLAYDRYLMIRYPFSSSRLTKETALYAVVGIWIYAFAVTGPPLFGWNRYVNESANISCSIDWESGEHSNYVIYIFVFGLFLPVTVIIYSYVSLVVTVRKILGMYVYTSNEENWRNIAEGFQHLAHFPYCLGAVDRKHIQRTKSAGIYTKRRHYSMILFNGVRAAEKIIGQATKAECRVAIMVAVMILAFLTAWMPYSVLALMIAFGGVHISPVVSIIPALCAKSSICWNPIIYIGLNTQFRSAWKRFLKIPGTVSEVSLDADITTGMTKLMTGHQELPVHPMNNGDASHPPGLIMCCLAHDEHRRSTTYVDQYECNLEMKSCNPQTLGKQTETNLGDLASN</sequence>
<protein>
    <submittedName>
        <fullName evidence="14">Rhodopsin-like</fullName>
    </submittedName>
</protein>
<gene>
    <name evidence="14" type="ORF">FWK35_00018781</name>
</gene>
<keyword evidence="9 11" id="KW-0807">Transducer</keyword>
<feature type="transmembrane region" description="Helical" evidence="12">
    <location>
        <begin position="284"/>
        <end position="302"/>
    </location>
</feature>
<proteinExistence type="inferred from homology"/>
<feature type="transmembrane region" description="Helical" evidence="12">
    <location>
        <begin position="15"/>
        <end position="42"/>
    </location>
</feature>
<accession>A0A6G0YYU1</accession>
<dbReference type="InterPro" id="IPR000276">
    <property type="entry name" value="GPCR_Rhodpsn"/>
</dbReference>
<comment type="subcellular location">
    <subcellularLocation>
        <location evidence="1">Membrane</location>
        <topology evidence="1">Multi-pass membrane protein</topology>
    </subcellularLocation>
</comment>
<feature type="transmembrane region" description="Helical" evidence="12">
    <location>
        <begin position="54"/>
        <end position="78"/>
    </location>
</feature>
<evidence type="ECO:0000256" key="8">
    <source>
        <dbReference type="ARBA" id="ARBA00023180"/>
    </source>
</evidence>
<dbReference type="PRINTS" id="PR00237">
    <property type="entry name" value="GPCRRHODOPSN"/>
</dbReference>
<dbReference type="SUPFAM" id="SSF81321">
    <property type="entry name" value="Family A G protein-coupled receptor-like"/>
    <property type="match status" value="1"/>
</dbReference>
<feature type="transmembrane region" description="Helical" evidence="12">
    <location>
        <begin position="132"/>
        <end position="152"/>
    </location>
</feature>
<keyword evidence="3 11" id="KW-0812">Transmembrane</keyword>
<evidence type="ECO:0000256" key="2">
    <source>
        <dbReference type="ARBA" id="ARBA00010663"/>
    </source>
</evidence>
<evidence type="ECO:0000256" key="12">
    <source>
        <dbReference type="SAM" id="Phobius"/>
    </source>
</evidence>
<dbReference type="PROSITE" id="PS00237">
    <property type="entry name" value="G_PROTEIN_RECEP_F1_1"/>
    <property type="match status" value="1"/>
</dbReference>